<gene>
    <name evidence="2" type="ORF">EEDITHA_LOCUS22669</name>
</gene>
<evidence type="ECO:0000259" key="1">
    <source>
        <dbReference type="Pfam" id="PF13843"/>
    </source>
</evidence>
<sequence length="191" mass="22143">MLHQYLPNKPHKWGYKLLVLCDDRGFANDFEIYSEMENNPDLRLPNEPDLGAWFNWRQSGRKLLPFYGVKGNRDEDVRRSVIALLSNKMKIPDITEHLSSCHRLGIKRESAHPIIVRFSDLQLRSKAWKTKTSLRGTEITITEFLTKPCQEIFVAAHNHFSMKKCWAADGVIVILLPHKYLKKVTTLSALK</sequence>
<organism evidence="2 3">
    <name type="scientific">Euphydryas editha</name>
    <name type="common">Edith's checkerspot</name>
    <dbReference type="NCBI Taxonomy" id="104508"/>
    <lineage>
        <taxon>Eukaryota</taxon>
        <taxon>Metazoa</taxon>
        <taxon>Ecdysozoa</taxon>
        <taxon>Arthropoda</taxon>
        <taxon>Hexapoda</taxon>
        <taxon>Insecta</taxon>
        <taxon>Pterygota</taxon>
        <taxon>Neoptera</taxon>
        <taxon>Endopterygota</taxon>
        <taxon>Lepidoptera</taxon>
        <taxon>Glossata</taxon>
        <taxon>Ditrysia</taxon>
        <taxon>Papilionoidea</taxon>
        <taxon>Nymphalidae</taxon>
        <taxon>Nymphalinae</taxon>
        <taxon>Euphydryas</taxon>
    </lineage>
</organism>
<dbReference type="InterPro" id="IPR029526">
    <property type="entry name" value="PGBD"/>
</dbReference>
<dbReference type="Pfam" id="PF13843">
    <property type="entry name" value="DDE_Tnp_1_7"/>
    <property type="match status" value="1"/>
</dbReference>
<dbReference type="EMBL" id="CAKOGL010000035">
    <property type="protein sequence ID" value="CAH2108763.1"/>
    <property type="molecule type" value="Genomic_DNA"/>
</dbReference>
<evidence type="ECO:0000313" key="2">
    <source>
        <dbReference type="EMBL" id="CAH2108763.1"/>
    </source>
</evidence>
<dbReference type="Proteomes" id="UP001153954">
    <property type="component" value="Unassembled WGS sequence"/>
</dbReference>
<protein>
    <recommendedName>
        <fullName evidence="1">PiggyBac transposable element-derived protein domain-containing protein</fullName>
    </recommendedName>
</protein>
<proteinExistence type="predicted"/>
<keyword evidence="3" id="KW-1185">Reference proteome</keyword>
<name>A0AAU9VBY6_EUPED</name>
<accession>A0AAU9VBY6</accession>
<reference evidence="2" key="1">
    <citation type="submission" date="2022-03" db="EMBL/GenBank/DDBJ databases">
        <authorList>
            <person name="Tunstrom K."/>
        </authorList>
    </citation>
    <scope>NUCLEOTIDE SEQUENCE</scope>
</reference>
<evidence type="ECO:0000313" key="3">
    <source>
        <dbReference type="Proteomes" id="UP001153954"/>
    </source>
</evidence>
<comment type="caution">
    <text evidence="2">The sequence shown here is derived from an EMBL/GenBank/DDBJ whole genome shotgun (WGS) entry which is preliminary data.</text>
</comment>
<feature type="domain" description="PiggyBac transposable element-derived protein" evidence="1">
    <location>
        <begin position="3"/>
        <end position="41"/>
    </location>
</feature>
<dbReference type="AlphaFoldDB" id="A0AAU9VBY6"/>